<feature type="non-terminal residue" evidence="2">
    <location>
        <position position="337"/>
    </location>
</feature>
<feature type="non-terminal residue" evidence="2">
    <location>
        <position position="1"/>
    </location>
</feature>
<sequence>EHERQRRPSPQRRHGLAQGTAPQHRALRHAAGAGGAVQHRQPLLRHARQRGEHRAAGLGDGDHRGGADLRHPLRGDRPQRGERRQCGRHHGGLLHAAGPEREYRQHPAAGRSGHPAGAAGQPRARRGDGLRGDGDRHPQLHHDAGDAADRRGHLRHAGARADRLQRAGADRDAGLRLDRAGALDRGGGGAGAGARPHRAELHALRALRLHGGRQPGGGGVFRRQRQAGARRSPGHLRRLLGHRRDAGRRAFRQRAAERIRQLPARCHLGRRRGRHQPVRRAGRHRQHRGRAAGARRPEQRAGPCADRQLPEDPHPRADPAAGAGDQRLCAAAAGEGL</sequence>
<feature type="compositionally biased region" description="Basic and acidic residues" evidence="1">
    <location>
        <begin position="308"/>
        <end position="317"/>
    </location>
</feature>
<dbReference type="EMBL" id="CADCTD010000170">
    <property type="protein sequence ID" value="CAA9282771.1"/>
    <property type="molecule type" value="Genomic_DNA"/>
</dbReference>
<evidence type="ECO:0000313" key="2">
    <source>
        <dbReference type="EMBL" id="CAA9282771.1"/>
    </source>
</evidence>
<feature type="region of interest" description="Disordered" evidence="1">
    <location>
        <begin position="209"/>
        <end position="337"/>
    </location>
</feature>
<dbReference type="AlphaFoldDB" id="A0A6J4JMZ3"/>
<feature type="compositionally biased region" description="Basic residues" evidence="1">
    <location>
        <begin position="232"/>
        <end position="241"/>
    </location>
</feature>
<feature type="compositionally biased region" description="Basic residues" evidence="1">
    <location>
        <begin position="267"/>
        <end position="290"/>
    </location>
</feature>
<feature type="region of interest" description="Disordered" evidence="1">
    <location>
        <begin position="1"/>
        <end position="151"/>
    </location>
</feature>
<evidence type="ECO:0000256" key="1">
    <source>
        <dbReference type="SAM" id="MobiDB-lite"/>
    </source>
</evidence>
<organism evidence="2">
    <name type="scientific">uncultured Craurococcus sp</name>
    <dbReference type="NCBI Taxonomy" id="1135998"/>
    <lineage>
        <taxon>Bacteria</taxon>
        <taxon>Pseudomonadati</taxon>
        <taxon>Pseudomonadota</taxon>
        <taxon>Alphaproteobacteria</taxon>
        <taxon>Acetobacterales</taxon>
        <taxon>Acetobacteraceae</taxon>
        <taxon>Craurococcus</taxon>
        <taxon>environmental samples</taxon>
    </lineage>
</organism>
<reference evidence="2" key="1">
    <citation type="submission" date="2020-02" db="EMBL/GenBank/DDBJ databases">
        <authorList>
            <person name="Meier V. D."/>
        </authorList>
    </citation>
    <scope>NUCLEOTIDE SEQUENCE</scope>
    <source>
        <strain evidence="2">AVDCRST_MAG27</strain>
    </source>
</reference>
<gene>
    <name evidence="2" type="ORF">AVDCRST_MAG27-4229</name>
</gene>
<proteinExistence type="predicted"/>
<feature type="compositionally biased region" description="Basic and acidic residues" evidence="1">
    <location>
        <begin position="49"/>
        <end position="85"/>
    </location>
</feature>
<accession>A0A6J4JMZ3</accession>
<feature type="compositionally biased region" description="Basic and acidic residues" evidence="1">
    <location>
        <begin position="125"/>
        <end position="151"/>
    </location>
</feature>
<feature type="compositionally biased region" description="Basic and acidic residues" evidence="1">
    <location>
        <begin position="242"/>
        <end position="260"/>
    </location>
</feature>
<name>A0A6J4JMZ3_9PROT</name>
<protein>
    <submittedName>
        <fullName evidence="2">Ribose ABC transport system, permease protein RbsC</fullName>
    </submittedName>
</protein>